<proteinExistence type="predicted"/>
<sequence>MLLNGGCAPNRPRFVASSSNLPNSYILGGEDAIDKALKLSGCDVDGWNIVVDYVFPPPGFPRKRHTRPYS</sequence>
<organism evidence="1 2">
    <name type="scientific">Arabidopsis suecica</name>
    <name type="common">Swedish thale-cress</name>
    <name type="synonym">Cardaminopsis suecica</name>
    <dbReference type="NCBI Taxonomy" id="45249"/>
    <lineage>
        <taxon>Eukaryota</taxon>
        <taxon>Viridiplantae</taxon>
        <taxon>Streptophyta</taxon>
        <taxon>Embryophyta</taxon>
        <taxon>Tracheophyta</taxon>
        <taxon>Spermatophyta</taxon>
        <taxon>Magnoliopsida</taxon>
        <taxon>eudicotyledons</taxon>
        <taxon>Gunneridae</taxon>
        <taxon>Pentapetalae</taxon>
        <taxon>rosids</taxon>
        <taxon>malvids</taxon>
        <taxon>Brassicales</taxon>
        <taxon>Brassicaceae</taxon>
        <taxon>Camelineae</taxon>
        <taxon>Arabidopsis</taxon>
    </lineage>
</organism>
<protein>
    <submittedName>
        <fullName evidence="1">Uncharacterized protein</fullName>
    </submittedName>
</protein>
<comment type="caution">
    <text evidence="1">The sequence shown here is derived from an EMBL/GenBank/DDBJ whole genome shotgun (WGS) entry which is preliminary data.</text>
</comment>
<dbReference type="EMBL" id="JAEFBJ010000010">
    <property type="protein sequence ID" value="KAG7563437.1"/>
    <property type="molecule type" value="Genomic_DNA"/>
</dbReference>
<name>A0A8T1ZV57_ARASU</name>
<reference evidence="1 2" key="1">
    <citation type="submission" date="2020-12" db="EMBL/GenBank/DDBJ databases">
        <title>Concerted genomic and epigenomic changes stabilize Arabidopsis allopolyploids.</title>
        <authorList>
            <person name="Chen Z."/>
        </authorList>
    </citation>
    <scope>NUCLEOTIDE SEQUENCE [LARGE SCALE GENOMIC DNA]</scope>
    <source>
        <strain evidence="1">As9502</strain>
        <tissue evidence="1">Leaf</tissue>
    </source>
</reference>
<accession>A0A8T1ZV57</accession>
<evidence type="ECO:0000313" key="2">
    <source>
        <dbReference type="Proteomes" id="UP000694251"/>
    </source>
</evidence>
<keyword evidence="2" id="KW-1185">Reference proteome</keyword>
<dbReference type="AlphaFoldDB" id="A0A8T1ZV57"/>
<gene>
    <name evidence="1" type="ORF">ISN44_As10g002410</name>
</gene>
<dbReference type="Proteomes" id="UP000694251">
    <property type="component" value="Chromosome 10"/>
</dbReference>
<evidence type="ECO:0000313" key="1">
    <source>
        <dbReference type="EMBL" id="KAG7563437.1"/>
    </source>
</evidence>